<gene>
    <name evidence="2" type="ORF">ACFQ1S_02365</name>
</gene>
<feature type="compositionally biased region" description="Polar residues" evidence="1">
    <location>
        <begin position="156"/>
        <end position="165"/>
    </location>
</feature>
<feature type="region of interest" description="Disordered" evidence="1">
    <location>
        <begin position="153"/>
        <end position="173"/>
    </location>
</feature>
<protein>
    <submittedName>
        <fullName evidence="2">Uncharacterized protein</fullName>
    </submittedName>
</protein>
<organism evidence="2 3">
    <name type="scientific">Kibdelosporangium lantanae</name>
    <dbReference type="NCBI Taxonomy" id="1497396"/>
    <lineage>
        <taxon>Bacteria</taxon>
        <taxon>Bacillati</taxon>
        <taxon>Actinomycetota</taxon>
        <taxon>Actinomycetes</taxon>
        <taxon>Pseudonocardiales</taxon>
        <taxon>Pseudonocardiaceae</taxon>
        <taxon>Kibdelosporangium</taxon>
    </lineage>
</organism>
<keyword evidence="3" id="KW-1185">Reference proteome</keyword>
<proteinExistence type="predicted"/>
<evidence type="ECO:0000313" key="2">
    <source>
        <dbReference type="EMBL" id="MFD1044514.1"/>
    </source>
</evidence>
<name>A0ABW3M564_9PSEU</name>
<sequence length="173" mass="18028">MEELLQMFFAECDAAVERCALSGPLGAGPNYFALVAAARDGRLLEASGEAVTADQLLATTVDALQDPQLWMPFSAQLASMHAAHASSCPAGPAPATTSPVSGSDLTYTAVTCADAAKPTTTDAWSTATRDAQQSSQLFGPYWLSQSLPCATWPAPESSQLNSTPSPERRSTAC</sequence>
<evidence type="ECO:0000313" key="3">
    <source>
        <dbReference type="Proteomes" id="UP001597045"/>
    </source>
</evidence>
<comment type="caution">
    <text evidence="2">The sequence shown here is derived from an EMBL/GenBank/DDBJ whole genome shotgun (WGS) entry which is preliminary data.</text>
</comment>
<reference evidence="3" key="1">
    <citation type="journal article" date="2019" name="Int. J. Syst. Evol. Microbiol.">
        <title>The Global Catalogue of Microorganisms (GCM) 10K type strain sequencing project: providing services to taxonomists for standard genome sequencing and annotation.</title>
        <authorList>
            <consortium name="The Broad Institute Genomics Platform"/>
            <consortium name="The Broad Institute Genome Sequencing Center for Infectious Disease"/>
            <person name="Wu L."/>
            <person name="Ma J."/>
        </authorList>
    </citation>
    <scope>NUCLEOTIDE SEQUENCE [LARGE SCALE GENOMIC DNA]</scope>
    <source>
        <strain evidence="3">JCM 31486</strain>
    </source>
</reference>
<accession>A0ABW3M564</accession>
<evidence type="ECO:0000256" key="1">
    <source>
        <dbReference type="SAM" id="MobiDB-lite"/>
    </source>
</evidence>
<dbReference type="Proteomes" id="UP001597045">
    <property type="component" value="Unassembled WGS sequence"/>
</dbReference>
<dbReference type="EMBL" id="JBHTIS010000068">
    <property type="protein sequence ID" value="MFD1044514.1"/>
    <property type="molecule type" value="Genomic_DNA"/>
</dbReference>